<dbReference type="RefSeq" id="WP_260748760.1">
    <property type="nucleotide sequence ID" value="NZ_CP092109.1"/>
</dbReference>
<dbReference type="InterPro" id="IPR005240">
    <property type="entry name" value="DUF389"/>
</dbReference>
<keyword evidence="1" id="KW-1133">Transmembrane helix</keyword>
<dbReference type="Gene3D" id="2.60.200.40">
    <property type="match status" value="1"/>
</dbReference>
<dbReference type="InterPro" id="IPR017438">
    <property type="entry name" value="ATP-NAD_kinase_N"/>
</dbReference>
<keyword evidence="1" id="KW-0812">Transmembrane</keyword>
<dbReference type="PANTHER" id="PTHR20992">
    <property type="entry name" value="AT15442P-RELATED"/>
    <property type="match status" value="1"/>
</dbReference>
<organism evidence="2 3">
    <name type="scientific">Geoalkalibacter halelectricus</name>
    <dbReference type="NCBI Taxonomy" id="2847045"/>
    <lineage>
        <taxon>Bacteria</taxon>
        <taxon>Pseudomonadati</taxon>
        <taxon>Thermodesulfobacteriota</taxon>
        <taxon>Desulfuromonadia</taxon>
        <taxon>Desulfuromonadales</taxon>
        <taxon>Geoalkalibacteraceae</taxon>
        <taxon>Geoalkalibacter</taxon>
    </lineage>
</organism>
<feature type="transmembrane region" description="Helical" evidence="1">
    <location>
        <begin position="468"/>
        <end position="488"/>
    </location>
</feature>
<dbReference type="Proteomes" id="UP001060414">
    <property type="component" value="Chromosome"/>
</dbReference>
<feature type="transmembrane region" description="Helical" evidence="1">
    <location>
        <begin position="402"/>
        <end position="424"/>
    </location>
</feature>
<keyword evidence="3" id="KW-1185">Reference proteome</keyword>
<evidence type="ECO:0000256" key="1">
    <source>
        <dbReference type="SAM" id="Phobius"/>
    </source>
</evidence>
<feature type="transmembrane region" description="Helical" evidence="1">
    <location>
        <begin position="531"/>
        <end position="550"/>
    </location>
</feature>
<feature type="transmembrane region" description="Helical" evidence="1">
    <location>
        <begin position="436"/>
        <end position="456"/>
    </location>
</feature>
<dbReference type="EMBL" id="CP092109">
    <property type="protein sequence ID" value="UWZ80403.1"/>
    <property type="molecule type" value="Genomic_DNA"/>
</dbReference>
<protein>
    <submittedName>
        <fullName evidence="2">DUF389 domain-containing protein</fullName>
    </submittedName>
</protein>
<proteinExistence type="predicted"/>
<evidence type="ECO:0000313" key="3">
    <source>
        <dbReference type="Proteomes" id="UP001060414"/>
    </source>
</evidence>
<keyword evidence="1" id="KW-0472">Membrane</keyword>
<feature type="transmembrane region" description="Helical" evidence="1">
    <location>
        <begin position="370"/>
        <end position="390"/>
    </location>
</feature>
<accession>A0ABY5ZMV1</accession>
<dbReference type="PANTHER" id="PTHR20992:SF9">
    <property type="entry name" value="AT15442P-RELATED"/>
    <property type="match status" value="1"/>
</dbReference>
<evidence type="ECO:0000313" key="2">
    <source>
        <dbReference type="EMBL" id="UWZ80403.1"/>
    </source>
</evidence>
<dbReference type="InterPro" id="IPR016064">
    <property type="entry name" value="NAD/diacylglycerol_kinase_sf"/>
</dbReference>
<name>A0ABY5ZMV1_9BACT</name>
<sequence length="625" mass="68793">MSSSLMLLYDPAREQEALEKVVPLFAHHELQTYPYVLKNIPDWGEEHKVLTYLGDEDLVEILPVAAERGWHLGLLPHPDMEHARVGYGVAEKLADAAEDILAEPPERQVDLLYCNGRPVLRSVVLGEVFSLRPAAEVEALSVRFLSFWQRLRKLGKLRPQRYEILTQQENQLNTAALGMVAVEHSGNSVLAKSLLPDTKINDGHLHLLVLAPRSLMEMLRFFLGALFFANRKHNRLAPFIGHIRTAWLKISSDQPMEYIHDEAWLSCQELVFEVASRVLRLIPGRNLDIDDAGQREKEVFRVQALPAGEATRELIAKPLPILSHAATEEFRDLYEHLWDNARPASHYLTLTVLSALLATIGLFADSSPVIIGAMILAPTMAPIISLSMAVARQDIALLGASLRTLGIGIALAMGFAAVVGWLMPLREVTTEIAARLSPTLLDLGVAVISGIAGAYAHAREHVAKSLAGVAIAVALVPPLAVAGIGIGWMDPEVLWGALLLFLTNLSGIVLMGSLTFLVLGFAPFRRARRGLLISLLLVGLVCIPLGLGFARMQEEQAIIRALEGMEVKQVLIRDVRVRRGEPLYLSMRLISTTSVDDASMEDIKHAIEERIGRRAVVEAAIGVRR</sequence>
<feature type="transmembrane region" description="Helical" evidence="1">
    <location>
        <begin position="494"/>
        <end position="519"/>
    </location>
</feature>
<reference evidence="2" key="1">
    <citation type="journal article" date="2022" name="Environ. Microbiol.">
        <title>Geoalkalibacter halelectricus SAP #1 sp. nov. possessing extracellular electron transfer and mineral#reducing capabilities from a haloalkaline environment.</title>
        <authorList>
            <person name="Yadav S."/>
            <person name="Singh R."/>
            <person name="Sundharam S.S."/>
            <person name="Chaudhary S."/>
            <person name="Krishnamurthi S."/>
            <person name="Patil S.A."/>
        </authorList>
    </citation>
    <scope>NUCLEOTIDE SEQUENCE</scope>
    <source>
        <strain evidence="2">SAP-1</strain>
    </source>
</reference>
<gene>
    <name evidence="2" type="ORF">L9S41_03110</name>
</gene>
<dbReference type="SUPFAM" id="SSF111331">
    <property type="entry name" value="NAD kinase/diacylglycerol kinase-like"/>
    <property type="match status" value="1"/>
</dbReference>
<dbReference type="Gene3D" id="3.40.50.10330">
    <property type="entry name" value="Probable inorganic polyphosphate/atp-NAD kinase, domain 1"/>
    <property type="match status" value="1"/>
</dbReference>
<dbReference type="Pfam" id="PF04087">
    <property type="entry name" value="DUF389"/>
    <property type="match status" value="1"/>
</dbReference>